<organism evidence="1">
    <name type="scientific">marine sediment metagenome</name>
    <dbReference type="NCBI Taxonomy" id="412755"/>
    <lineage>
        <taxon>unclassified sequences</taxon>
        <taxon>metagenomes</taxon>
        <taxon>ecological metagenomes</taxon>
    </lineage>
</organism>
<comment type="caution">
    <text evidence="1">The sequence shown here is derived from an EMBL/GenBank/DDBJ whole genome shotgun (WGS) entry which is preliminary data.</text>
</comment>
<dbReference type="AlphaFoldDB" id="A0A0F9S3C9"/>
<protein>
    <submittedName>
        <fullName evidence="1">Uncharacterized protein</fullName>
    </submittedName>
</protein>
<accession>A0A0F9S3C9</accession>
<proteinExistence type="predicted"/>
<gene>
    <name evidence="1" type="ORF">LCGC14_0901070</name>
</gene>
<sequence>MAFEFVIFLPAQLVSHQKLSQLAENDDFFTGAWGSYKRPKLKFVNGNVVTVEENNGVALQSKIFDEAGDVFISIGSDTSDERGCDLTKTLDFSSATPQGGLHSDFTLTDNSWYFIYAVLTSDPSQSGKFVLGASETAPLRGNAGTLNTEFGLFGYEYLGAIRYGDSVSAPSAILDFEMAGGMTMFKNTVTGNSGRASVGIQLATGASTNNLIYTYASGRGDLQIPLTLDNALYLPSFEDSVDSIFIRNSATTMEIARSVGGYNQIFDIPADFGMQAQTLAAKGVDIFLAGFHDSFFQPDHNKLYW</sequence>
<reference evidence="1" key="1">
    <citation type="journal article" date="2015" name="Nature">
        <title>Complex archaea that bridge the gap between prokaryotes and eukaryotes.</title>
        <authorList>
            <person name="Spang A."/>
            <person name="Saw J.H."/>
            <person name="Jorgensen S.L."/>
            <person name="Zaremba-Niedzwiedzka K."/>
            <person name="Martijn J."/>
            <person name="Lind A.E."/>
            <person name="van Eijk R."/>
            <person name="Schleper C."/>
            <person name="Guy L."/>
            <person name="Ettema T.J."/>
        </authorList>
    </citation>
    <scope>NUCLEOTIDE SEQUENCE</scope>
</reference>
<evidence type="ECO:0000313" key="1">
    <source>
        <dbReference type="EMBL" id="KKN23823.1"/>
    </source>
</evidence>
<name>A0A0F9S3C9_9ZZZZ</name>
<dbReference type="EMBL" id="LAZR01002935">
    <property type="protein sequence ID" value="KKN23823.1"/>
    <property type="molecule type" value="Genomic_DNA"/>
</dbReference>